<organism evidence="1 2">
    <name type="scientific">Tetrahymena thermophila (strain SB210)</name>
    <dbReference type="NCBI Taxonomy" id="312017"/>
    <lineage>
        <taxon>Eukaryota</taxon>
        <taxon>Sar</taxon>
        <taxon>Alveolata</taxon>
        <taxon>Ciliophora</taxon>
        <taxon>Intramacronucleata</taxon>
        <taxon>Oligohymenophorea</taxon>
        <taxon>Hymenostomatida</taxon>
        <taxon>Tetrahymenina</taxon>
        <taxon>Tetrahymenidae</taxon>
        <taxon>Tetrahymena</taxon>
    </lineage>
</organism>
<reference evidence="2" key="1">
    <citation type="journal article" date="2006" name="PLoS Biol.">
        <title>Macronuclear genome sequence of the ciliate Tetrahymena thermophila, a model eukaryote.</title>
        <authorList>
            <person name="Eisen J.A."/>
            <person name="Coyne R.S."/>
            <person name="Wu M."/>
            <person name="Wu D."/>
            <person name="Thiagarajan M."/>
            <person name="Wortman J.R."/>
            <person name="Badger J.H."/>
            <person name="Ren Q."/>
            <person name="Amedeo P."/>
            <person name="Jones K.M."/>
            <person name="Tallon L.J."/>
            <person name="Delcher A.L."/>
            <person name="Salzberg S.L."/>
            <person name="Silva J.C."/>
            <person name="Haas B.J."/>
            <person name="Majoros W.H."/>
            <person name="Farzad M."/>
            <person name="Carlton J.M."/>
            <person name="Smith R.K. Jr."/>
            <person name="Garg J."/>
            <person name="Pearlman R.E."/>
            <person name="Karrer K.M."/>
            <person name="Sun L."/>
            <person name="Manning G."/>
            <person name="Elde N.C."/>
            <person name="Turkewitz A.P."/>
            <person name="Asai D.J."/>
            <person name="Wilkes D.E."/>
            <person name="Wang Y."/>
            <person name="Cai H."/>
            <person name="Collins K."/>
            <person name="Stewart B.A."/>
            <person name="Lee S.R."/>
            <person name="Wilamowska K."/>
            <person name="Weinberg Z."/>
            <person name="Ruzzo W.L."/>
            <person name="Wloga D."/>
            <person name="Gaertig J."/>
            <person name="Frankel J."/>
            <person name="Tsao C.-C."/>
            <person name="Gorovsky M.A."/>
            <person name="Keeling P.J."/>
            <person name="Waller R.F."/>
            <person name="Patron N.J."/>
            <person name="Cherry J.M."/>
            <person name="Stover N.A."/>
            <person name="Krieger C.J."/>
            <person name="del Toro C."/>
            <person name="Ryder H.F."/>
            <person name="Williamson S.C."/>
            <person name="Barbeau R.A."/>
            <person name="Hamilton E.P."/>
            <person name="Orias E."/>
        </authorList>
    </citation>
    <scope>NUCLEOTIDE SEQUENCE [LARGE SCALE GENOMIC DNA]</scope>
    <source>
        <strain evidence="2">SB210</strain>
    </source>
</reference>
<dbReference type="EMBL" id="GG662756">
    <property type="protein sequence ID" value="EAR92276.1"/>
    <property type="molecule type" value="Genomic_DNA"/>
</dbReference>
<dbReference type="RefSeq" id="XP_001012521.1">
    <property type="nucleotide sequence ID" value="XM_001012521.1"/>
</dbReference>
<evidence type="ECO:0000313" key="1">
    <source>
        <dbReference type="EMBL" id="EAR92276.1"/>
    </source>
</evidence>
<protein>
    <submittedName>
        <fullName evidence="1">Uncharacterized protein</fullName>
    </submittedName>
</protein>
<sequence length="64" mass="7850">MNFDYKGEQHCFVQCTTKSMKKREVTPIRSASDIFHCLNNYKVYQKNHKNRENKMHRTHKSLYR</sequence>
<dbReference type="AlphaFoldDB" id="Q235T0"/>
<gene>
    <name evidence="1" type="ORF">TTHERM_01135090</name>
</gene>
<keyword evidence="2" id="KW-1185">Reference proteome</keyword>
<dbReference type="GeneID" id="7845227"/>
<dbReference type="InParanoid" id="Q235T0"/>
<proteinExistence type="predicted"/>
<name>Q235T0_TETTS</name>
<accession>Q235T0</accession>
<dbReference type="HOGENOM" id="CLU_2872620_0_0_1"/>
<dbReference type="KEGG" id="tet:TTHERM_01135090"/>
<evidence type="ECO:0000313" key="2">
    <source>
        <dbReference type="Proteomes" id="UP000009168"/>
    </source>
</evidence>
<dbReference type="Proteomes" id="UP000009168">
    <property type="component" value="Unassembled WGS sequence"/>
</dbReference>